<proteinExistence type="predicted"/>
<feature type="compositionally biased region" description="Low complexity" evidence="1">
    <location>
        <begin position="695"/>
        <end position="740"/>
    </location>
</feature>
<feature type="region of interest" description="Disordered" evidence="1">
    <location>
        <begin position="695"/>
        <end position="751"/>
    </location>
</feature>
<accession>D2V729</accession>
<feature type="compositionally biased region" description="Low complexity" evidence="1">
    <location>
        <begin position="813"/>
        <end position="825"/>
    </location>
</feature>
<dbReference type="EMBL" id="GG738855">
    <property type="protein sequence ID" value="EFC47299.1"/>
    <property type="molecule type" value="Genomic_DNA"/>
</dbReference>
<feature type="compositionally biased region" description="Basic and acidic residues" evidence="1">
    <location>
        <begin position="1300"/>
        <end position="1316"/>
    </location>
</feature>
<feature type="compositionally biased region" description="Polar residues" evidence="1">
    <location>
        <begin position="791"/>
        <end position="811"/>
    </location>
</feature>
<evidence type="ECO:0000313" key="3">
    <source>
        <dbReference type="Proteomes" id="UP000006671"/>
    </source>
</evidence>
<feature type="compositionally biased region" description="Low complexity" evidence="1">
    <location>
        <begin position="860"/>
        <end position="872"/>
    </location>
</feature>
<dbReference type="InParanoid" id="D2V729"/>
<dbReference type="Proteomes" id="UP000006671">
    <property type="component" value="Unassembled WGS sequence"/>
</dbReference>
<evidence type="ECO:0000313" key="2">
    <source>
        <dbReference type="EMBL" id="EFC47299.1"/>
    </source>
</evidence>
<dbReference type="OrthoDB" id="10262035at2759"/>
<protein>
    <submittedName>
        <fullName evidence="2">Uncharacterized protein</fullName>
    </submittedName>
</protein>
<reference evidence="2 3" key="1">
    <citation type="journal article" date="2010" name="Cell">
        <title>The genome of Naegleria gruberi illuminates early eukaryotic versatility.</title>
        <authorList>
            <person name="Fritz-Laylin L.K."/>
            <person name="Prochnik S.E."/>
            <person name="Ginger M.L."/>
            <person name="Dacks J.B."/>
            <person name="Carpenter M.L."/>
            <person name="Field M.C."/>
            <person name="Kuo A."/>
            <person name="Paredez A."/>
            <person name="Chapman J."/>
            <person name="Pham J."/>
            <person name="Shu S."/>
            <person name="Neupane R."/>
            <person name="Cipriano M."/>
            <person name="Mancuso J."/>
            <person name="Tu H."/>
            <person name="Salamov A."/>
            <person name="Lindquist E."/>
            <person name="Shapiro H."/>
            <person name="Lucas S."/>
            <person name="Grigoriev I.V."/>
            <person name="Cande W.Z."/>
            <person name="Fulton C."/>
            <person name="Rokhsar D.S."/>
            <person name="Dawson S.C."/>
        </authorList>
    </citation>
    <scope>NUCLEOTIDE SEQUENCE [LARGE SCALE GENOMIC DNA]</scope>
    <source>
        <strain evidence="2 3">NEG-M</strain>
    </source>
</reference>
<dbReference type="OMA" id="DIMSGHD"/>
<sequence length="1405" mass="158144">MEPIIIDEMDRNSKEESNRILKEHSNFPIFQGSGNRHFLSFSPYTPMNPSKFGSCEDVNQAKLFLTTAPELKEKRSLFGIKKLTDLSQIVYINSVFGELVVLFEEEETKVLVLYHVGKFSNVNNISEYTTKITEISLPVIPVFYANQQSGTRNLTKEDVVFINFSCDTNRRVYFIQLRNVFRGTNTFNELGLLNRCDFVEDWNQVDFIAKNEYITTIKTNSHSSVFGTQNGKWYICGKDTYFLRKRMIDFDDVQVDFIEADEMDSPYICSIEIPNETIVSVQQLFVGNFLVTKSGKVYSTFRERLNIITDLLNDNSSHTLRVNNLIFNNESTDNIDTVQRECFLLDLPFPICEIRSIDNSMLVVRDEDKRLFVSKKSNFIDLEISHVRRIVNSTDEFFIVSKWNNIYSLYPSAAIPKLKAIELPRDLKPVPVVRPTKWRKINVGQASSSVQDIAPKLPSEVEPVYNLWEACGSLEIRNILSMTTTFFVIVVEESKEESFSESESSNIMEVSNSNSIQDDTVKNLRREKRERLLQHIGFVFYLLQTQPQYLSMLVKHALDKMNGDDGSYNDGDEMEYIKLTYMIFNHMKTKRLKFLYLRSIIQLLYMIRLKGNKSLDNLLSILTVEDPVTQRNNYLDKVVETVLSHYHGVDLSIVNLDKMKRRSATVVYYGKVSQYHQEQQEFGKYGGGALKGVNTNTANSSTSPSSGDNSASSGRIEGSTDSSNDNNGSGNNASMNSTSSEPNANDHSTQALSNNISDISSAILAHNTNNESKENRESSSSDDEENENSSVQQLTTAIAIQTRPSSQSVLITGSGRSRAGSSSQSPPVYLGVGSSPALSSSPTIHELGKQMISSSPSTRYSYLGSSPYSSSPVNDDRLELRVHTTMSPVAGSHLRMGSMDSLRSSVSDENSQQNSILYDSAGRSNDILSSSAPSSYENGLPMGNGIGNNLYGSPSTSSYLSPSPQTPTGGTSMFRKSFDTTSDVSEQSISEFPTVGMKKIFSDSINKMKQRAKLQQDMKNFEEMRQASLSQGAGLVVINGNGSGSSPTTPRKNPNLDIPIRTKEYSLEKKIQIWENILDKIHEKLILHLKEAPFEHQYKLAYIHFFLTQIFDYASKSSANVNASGNKISSTELASAYIVSSYLRINKIRKKLQQVLINNNVRSKESHISQFLDIMSGHDSCLQTKEYKGVSEKASQIKKTILNWILEIKITKQNRSKQQAFLEKYYDIPSDSDVIHKADPSIFVKIGDFLNLAKIMFFNSSVDDEMKKVLTNIRQNLRYILSSPPNQSLSNNNDSPSQKPTKETKDSKDDFKDLKEPPASTNNEEQTAPGNSEQDATSPSSSINFVLYCPDRRYVPLSIPSLKYFAKHLTNTDFKVIIDSPIENALIEKVPQTPKTFSDITFFFN</sequence>
<feature type="compositionally biased region" description="Polar residues" evidence="1">
    <location>
        <begin position="741"/>
        <end position="751"/>
    </location>
</feature>
<keyword evidence="3" id="KW-1185">Reference proteome</keyword>
<dbReference type="GeneID" id="8860416"/>
<feature type="compositionally biased region" description="Low complexity" evidence="1">
    <location>
        <begin position="955"/>
        <end position="968"/>
    </location>
</feature>
<feature type="region of interest" description="Disordered" evidence="1">
    <location>
        <begin position="768"/>
        <end position="875"/>
    </location>
</feature>
<gene>
    <name evidence="2" type="ORF">NAEGRDRAFT_57342</name>
</gene>
<dbReference type="VEuPathDB" id="AmoebaDB:NAEGRDRAFT_57342"/>
<feature type="region of interest" description="Disordered" evidence="1">
    <location>
        <begin position="955"/>
        <end position="979"/>
    </location>
</feature>
<feature type="region of interest" description="Disordered" evidence="1">
    <location>
        <begin position="891"/>
        <end position="919"/>
    </location>
</feature>
<name>D2V729_NAEGR</name>
<dbReference type="RefSeq" id="XP_002680043.1">
    <property type="nucleotide sequence ID" value="XM_002679997.1"/>
</dbReference>
<feature type="region of interest" description="Disordered" evidence="1">
    <location>
        <begin position="1281"/>
        <end position="1340"/>
    </location>
</feature>
<feature type="compositionally biased region" description="Low complexity" evidence="1">
    <location>
        <begin position="1281"/>
        <end position="1298"/>
    </location>
</feature>
<organism evidence="3">
    <name type="scientific">Naegleria gruberi</name>
    <name type="common">Amoeba</name>
    <dbReference type="NCBI Taxonomy" id="5762"/>
    <lineage>
        <taxon>Eukaryota</taxon>
        <taxon>Discoba</taxon>
        <taxon>Heterolobosea</taxon>
        <taxon>Tetramitia</taxon>
        <taxon>Eutetramitia</taxon>
        <taxon>Vahlkampfiidae</taxon>
        <taxon>Naegleria</taxon>
    </lineage>
</organism>
<evidence type="ECO:0000256" key="1">
    <source>
        <dbReference type="SAM" id="MobiDB-lite"/>
    </source>
</evidence>
<dbReference type="KEGG" id="ngr:NAEGRDRAFT_57342"/>
<feature type="compositionally biased region" description="Polar residues" evidence="1">
    <location>
        <begin position="901"/>
        <end position="919"/>
    </location>
</feature>
<feature type="compositionally biased region" description="Polar residues" evidence="1">
    <location>
        <begin position="1319"/>
        <end position="1340"/>
    </location>
</feature>